<evidence type="ECO:0000259" key="3">
    <source>
        <dbReference type="Pfam" id="PF03976"/>
    </source>
</evidence>
<dbReference type="AlphaFoldDB" id="A0A8T7M697"/>
<reference evidence="5" key="2">
    <citation type="journal article" date="2024" name="Nature">
        <title>Anoxygenic phototroph of the Chloroflexota uses a type I reaction centre.</title>
        <authorList>
            <person name="Tsuji J.M."/>
            <person name="Shaw N.A."/>
            <person name="Nagashima S."/>
            <person name="Venkiteswaran J.J."/>
            <person name="Schiff S.L."/>
            <person name="Watanabe T."/>
            <person name="Fukui M."/>
            <person name="Hanada S."/>
            <person name="Tank M."/>
            <person name="Neufeld J.D."/>
        </authorList>
    </citation>
    <scope>NUCLEOTIDE SEQUENCE</scope>
    <source>
        <strain evidence="5">L227-S17</strain>
    </source>
</reference>
<evidence type="ECO:0000256" key="2">
    <source>
        <dbReference type="ARBA" id="ARBA00022777"/>
    </source>
</evidence>
<evidence type="ECO:0000313" key="5">
    <source>
        <dbReference type="EMBL" id="WJW69513.1"/>
    </source>
</evidence>
<keyword evidence="7" id="KW-1185">Reference proteome</keyword>
<keyword evidence="2 4" id="KW-0418">Kinase</keyword>
<dbReference type="InterPro" id="IPR016898">
    <property type="entry name" value="Polyphosphate_phosphotransfera"/>
</dbReference>
<dbReference type="Proteomes" id="UP000521676">
    <property type="component" value="Unassembled WGS sequence"/>
</dbReference>
<reference evidence="4 6" key="1">
    <citation type="submission" date="2020-06" db="EMBL/GenBank/DDBJ databases">
        <title>Anoxygenic phototrophic Chloroflexota member uses a Type I reaction center.</title>
        <authorList>
            <person name="Tsuji J.M."/>
            <person name="Shaw N.A."/>
            <person name="Nagashima S."/>
            <person name="Venkiteswaran J."/>
            <person name="Schiff S.L."/>
            <person name="Hanada S."/>
            <person name="Tank M."/>
            <person name="Neufeld J.D."/>
        </authorList>
    </citation>
    <scope>NUCLEOTIDE SEQUENCE [LARGE SCALE GENOMIC DNA]</scope>
    <source>
        <strain evidence="4">L227-S17</strain>
    </source>
</reference>
<evidence type="ECO:0000256" key="1">
    <source>
        <dbReference type="ARBA" id="ARBA00022679"/>
    </source>
</evidence>
<evidence type="ECO:0000313" key="4">
    <source>
        <dbReference type="EMBL" id="NWJ47601.1"/>
    </source>
</evidence>
<dbReference type="Pfam" id="PF03976">
    <property type="entry name" value="PPK2"/>
    <property type="match status" value="1"/>
</dbReference>
<gene>
    <name evidence="4" type="ORF">HXX08_17230</name>
    <name evidence="5" type="ORF">OZ401_003130</name>
</gene>
<name>A0A8T7M697_9CHLR</name>
<dbReference type="InterPro" id="IPR022488">
    <property type="entry name" value="PPK2-related"/>
</dbReference>
<evidence type="ECO:0000313" key="6">
    <source>
        <dbReference type="Proteomes" id="UP000521676"/>
    </source>
</evidence>
<proteinExistence type="predicted"/>
<dbReference type="InterPro" id="IPR022300">
    <property type="entry name" value="PPK2-rel_1"/>
</dbReference>
<dbReference type="EMBL" id="CP128400">
    <property type="protein sequence ID" value="WJW69513.1"/>
    <property type="molecule type" value="Genomic_DNA"/>
</dbReference>
<dbReference type="NCBIfam" id="TIGR03709">
    <property type="entry name" value="PPK2_rel_1"/>
    <property type="match status" value="1"/>
</dbReference>
<dbReference type="RefSeq" id="WP_341471394.1">
    <property type="nucleotide sequence ID" value="NZ_CP128400.1"/>
</dbReference>
<dbReference type="SUPFAM" id="SSF52540">
    <property type="entry name" value="P-loop containing nucleoside triphosphate hydrolases"/>
    <property type="match status" value="1"/>
</dbReference>
<dbReference type="Gene3D" id="3.40.50.300">
    <property type="entry name" value="P-loop containing nucleotide triphosphate hydrolases"/>
    <property type="match status" value="1"/>
</dbReference>
<accession>A0A8T7M697</accession>
<dbReference type="GO" id="GO:0008976">
    <property type="term" value="F:polyphosphate kinase activity"/>
    <property type="evidence" value="ECO:0007669"/>
    <property type="project" value="InterPro"/>
</dbReference>
<dbReference type="PANTHER" id="PTHR34383">
    <property type="entry name" value="POLYPHOSPHATE:AMP PHOSPHOTRANSFERASE-RELATED"/>
    <property type="match status" value="1"/>
</dbReference>
<dbReference type="InterPro" id="IPR027417">
    <property type="entry name" value="P-loop_NTPase"/>
</dbReference>
<protein>
    <submittedName>
        <fullName evidence="4">Polyphosphate kinase 2 family protein</fullName>
    </submittedName>
</protein>
<keyword evidence="1" id="KW-0808">Transferase</keyword>
<dbReference type="Proteomes" id="UP001431572">
    <property type="component" value="Chromosome 2"/>
</dbReference>
<feature type="domain" description="Polyphosphate kinase-2-related" evidence="3">
    <location>
        <begin position="32"/>
        <end position="253"/>
    </location>
</feature>
<dbReference type="PIRSF" id="PIRSF028756">
    <property type="entry name" value="PPK2_prd"/>
    <property type="match status" value="1"/>
</dbReference>
<sequence length="288" mass="33232">MGNNNQIDYAFKVKAGEKIKLHEYDPNFTSGLKKEDAAAHFAKYSAELEELQELLIASGSHSVLVVLQGMDTSGKDGTIRHVMSTLNPQGCRVTSFKVPTANEQAHDFLWRIHLETPQKGVIGIFNRSHYEDVLVVPVHGLKPEEDVERYYDHINNFERLLADSGTIILKFFLHISKKEQLARLKERELNPSKRWKMSVADYKERELWDTYQRYYGEALSRCSTSHAPWWIVPADAKWYRNLAVAETLVEHLRPYRDKWKKALDERGQAAIKELQAARARGEINNNHS</sequence>
<dbReference type="GO" id="GO:0006797">
    <property type="term" value="P:polyphosphate metabolic process"/>
    <property type="evidence" value="ECO:0007669"/>
    <property type="project" value="InterPro"/>
</dbReference>
<dbReference type="PANTHER" id="PTHR34383:SF3">
    <property type="entry name" value="POLYPHOSPHATE:AMP PHOSPHOTRANSFERASE"/>
    <property type="match status" value="1"/>
</dbReference>
<dbReference type="EMBL" id="JACATZ010000003">
    <property type="protein sequence ID" value="NWJ47601.1"/>
    <property type="molecule type" value="Genomic_DNA"/>
</dbReference>
<organism evidence="4 6">
    <name type="scientific">Candidatus Chlorohelix allophototropha</name>
    <dbReference type="NCBI Taxonomy" id="3003348"/>
    <lineage>
        <taxon>Bacteria</taxon>
        <taxon>Bacillati</taxon>
        <taxon>Chloroflexota</taxon>
        <taxon>Chloroflexia</taxon>
        <taxon>Candidatus Chloroheliales</taxon>
        <taxon>Candidatus Chloroheliaceae</taxon>
        <taxon>Candidatus Chlorohelix</taxon>
    </lineage>
</organism>
<evidence type="ECO:0000313" key="7">
    <source>
        <dbReference type="Proteomes" id="UP001431572"/>
    </source>
</evidence>